<sequence length="303" mass="33385">MAFVGSFGGVSRVGVGGVVSLFDGSAKVRANVRRSRRVVVELGSAPAPPPEPEAESEVEEEVEDEFESEDAEAQEVDGREEVEEVNDILNSPAMLKKRIEVLQSELDESQAERERLEREVDSEKDSFIRLTADFENFRRRSSAEILESTEKASAKITKEFLTVLDSFERAASSVSPETEREEKINNAYQSINKQFVNTLEKLSIEPIEALGTPFNAEIHSAIQQQESTEYGDGIVMMQFQRGYKVGQRLIRPAMVMVSMGPAADDSTEPETGAPAEESDAVEATDESDTVQAPEESDAGQARQ</sequence>
<evidence type="ECO:0000256" key="4">
    <source>
        <dbReference type="ARBA" id="ARBA00022490"/>
    </source>
</evidence>
<feature type="coiled-coil region" evidence="8">
    <location>
        <begin position="99"/>
        <end position="133"/>
    </location>
</feature>
<dbReference type="Proteomes" id="UP001157974">
    <property type="component" value="Unassembled WGS sequence"/>
</dbReference>
<dbReference type="GO" id="GO:0042803">
    <property type="term" value="F:protein homodimerization activity"/>
    <property type="evidence" value="ECO:0007669"/>
    <property type="project" value="InterPro"/>
</dbReference>
<comment type="similarity">
    <text evidence="2 7">Belongs to the GrpE family.</text>
</comment>
<dbReference type="HAMAP" id="MF_01151">
    <property type="entry name" value="GrpE"/>
    <property type="match status" value="1"/>
</dbReference>
<dbReference type="SUPFAM" id="SSF51064">
    <property type="entry name" value="Head domain of nucleotide exchange factor GrpE"/>
    <property type="match status" value="1"/>
</dbReference>
<keyword evidence="5" id="KW-0346">Stress response</keyword>
<evidence type="ECO:0000256" key="1">
    <source>
        <dbReference type="ARBA" id="ARBA00004496"/>
    </source>
</evidence>
<dbReference type="GO" id="GO:0051082">
    <property type="term" value="F:unfolded protein binding"/>
    <property type="evidence" value="ECO:0007669"/>
    <property type="project" value="TreeGrafter"/>
</dbReference>
<evidence type="ECO:0000313" key="10">
    <source>
        <dbReference type="EMBL" id="KAJ8901465.1"/>
    </source>
</evidence>
<proteinExistence type="inferred from homology"/>
<dbReference type="Gene3D" id="3.90.20.20">
    <property type="match status" value="1"/>
</dbReference>
<dbReference type="SUPFAM" id="SSF58014">
    <property type="entry name" value="Coiled-coil domain of nucleotide exchange factor GrpE"/>
    <property type="match status" value="1"/>
</dbReference>
<dbReference type="EMBL" id="JAMWBK010000011">
    <property type="protein sequence ID" value="KAJ8901465.1"/>
    <property type="molecule type" value="Genomic_DNA"/>
</dbReference>
<dbReference type="InterPro" id="IPR000740">
    <property type="entry name" value="GrpE"/>
</dbReference>
<feature type="region of interest" description="Disordered" evidence="9">
    <location>
        <begin position="260"/>
        <end position="303"/>
    </location>
</feature>
<dbReference type="PANTHER" id="PTHR21237:SF40">
    <property type="entry name" value="CELL CYCLE AND APOPTOSIS REGULATOR PROTEIN 2"/>
    <property type="match status" value="1"/>
</dbReference>
<evidence type="ECO:0000256" key="2">
    <source>
        <dbReference type="ARBA" id="ARBA00009054"/>
    </source>
</evidence>
<comment type="subcellular location">
    <subcellularLocation>
        <location evidence="1">Cytoplasm</location>
    </subcellularLocation>
</comment>
<evidence type="ECO:0000256" key="7">
    <source>
        <dbReference type="RuleBase" id="RU004478"/>
    </source>
</evidence>
<dbReference type="GO" id="GO:0006457">
    <property type="term" value="P:protein folding"/>
    <property type="evidence" value="ECO:0007669"/>
    <property type="project" value="InterPro"/>
</dbReference>
<evidence type="ECO:0000256" key="9">
    <source>
        <dbReference type="SAM" id="MobiDB-lite"/>
    </source>
</evidence>
<keyword evidence="4" id="KW-0963">Cytoplasm</keyword>
<dbReference type="Gene3D" id="2.30.22.10">
    <property type="entry name" value="Head domain of nucleotide exchange factor GrpE"/>
    <property type="match status" value="1"/>
</dbReference>
<feature type="compositionally biased region" description="Acidic residues" evidence="9">
    <location>
        <begin position="276"/>
        <end position="288"/>
    </location>
</feature>
<dbReference type="AlphaFoldDB" id="A0AAV8UG53"/>
<evidence type="ECO:0000256" key="3">
    <source>
        <dbReference type="ARBA" id="ARBA00011738"/>
    </source>
</evidence>
<comment type="caution">
    <text evidence="10">The sequence shown here is derived from an EMBL/GenBank/DDBJ whole genome shotgun (WGS) entry which is preliminary data.</text>
</comment>
<evidence type="ECO:0000256" key="6">
    <source>
        <dbReference type="ARBA" id="ARBA00023186"/>
    </source>
</evidence>
<organism evidence="10 11">
    <name type="scientific">Rhodosorus marinus</name>
    <dbReference type="NCBI Taxonomy" id="101924"/>
    <lineage>
        <taxon>Eukaryota</taxon>
        <taxon>Rhodophyta</taxon>
        <taxon>Stylonematophyceae</taxon>
        <taxon>Stylonematales</taxon>
        <taxon>Stylonemataceae</taxon>
        <taxon>Rhodosorus</taxon>
    </lineage>
</organism>
<accession>A0AAV8UG53</accession>
<dbReference type="InterPro" id="IPR013805">
    <property type="entry name" value="GrpE_CC"/>
</dbReference>
<evidence type="ECO:0000256" key="8">
    <source>
        <dbReference type="SAM" id="Coils"/>
    </source>
</evidence>
<keyword evidence="11" id="KW-1185">Reference proteome</keyword>
<dbReference type="GO" id="GO:0051087">
    <property type="term" value="F:protein-folding chaperone binding"/>
    <property type="evidence" value="ECO:0007669"/>
    <property type="project" value="InterPro"/>
</dbReference>
<dbReference type="Pfam" id="PF01025">
    <property type="entry name" value="GrpE"/>
    <property type="match status" value="1"/>
</dbReference>
<gene>
    <name evidence="10" type="ORF">NDN08_007311</name>
</gene>
<evidence type="ECO:0008006" key="12">
    <source>
        <dbReference type="Google" id="ProtNLM"/>
    </source>
</evidence>
<dbReference type="PRINTS" id="PR00773">
    <property type="entry name" value="GRPEPROTEIN"/>
</dbReference>
<dbReference type="GO" id="GO:0005737">
    <property type="term" value="C:cytoplasm"/>
    <property type="evidence" value="ECO:0007669"/>
    <property type="project" value="UniProtKB-SubCell"/>
</dbReference>
<dbReference type="CDD" id="cd00446">
    <property type="entry name" value="GrpE"/>
    <property type="match status" value="1"/>
</dbReference>
<protein>
    <recommendedName>
        <fullName evidence="12">GrpE protein homolog</fullName>
    </recommendedName>
</protein>
<dbReference type="GO" id="GO:0000774">
    <property type="term" value="F:adenyl-nucleotide exchange factor activity"/>
    <property type="evidence" value="ECO:0007669"/>
    <property type="project" value="InterPro"/>
</dbReference>
<dbReference type="FunFam" id="2.30.22.10:FF:000001">
    <property type="entry name" value="Protein GrpE"/>
    <property type="match status" value="1"/>
</dbReference>
<evidence type="ECO:0000256" key="5">
    <source>
        <dbReference type="ARBA" id="ARBA00023016"/>
    </source>
</evidence>
<keyword evidence="6" id="KW-0143">Chaperone</keyword>
<comment type="subunit">
    <text evidence="3">Homodimer.</text>
</comment>
<dbReference type="InterPro" id="IPR009012">
    <property type="entry name" value="GrpE_head"/>
</dbReference>
<reference evidence="10 11" key="1">
    <citation type="journal article" date="2023" name="Nat. Commun.">
        <title>Origin of minicircular mitochondrial genomes in red algae.</title>
        <authorList>
            <person name="Lee Y."/>
            <person name="Cho C.H."/>
            <person name="Lee Y.M."/>
            <person name="Park S.I."/>
            <person name="Yang J.H."/>
            <person name="West J.A."/>
            <person name="Bhattacharya D."/>
            <person name="Yoon H.S."/>
        </authorList>
    </citation>
    <scope>NUCLEOTIDE SEQUENCE [LARGE SCALE GENOMIC DNA]</scope>
    <source>
        <strain evidence="10 11">CCMP1338</strain>
        <tissue evidence="10">Whole cell</tissue>
    </source>
</reference>
<name>A0AAV8UG53_9RHOD</name>
<keyword evidence="8" id="KW-0175">Coiled coil</keyword>
<evidence type="ECO:0000313" key="11">
    <source>
        <dbReference type="Proteomes" id="UP001157974"/>
    </source>
</evidence>
<feature type="compositionally biased region" description="Acidic residues" evidence="9">
    <location>
        <begin position="52"/>
        <end position="83"/>
    </location>
</feature>
<feature type="region of interest" description="Disordered" evidence="9">
    <location>
        <begin position="41"/>
        <end position="83"/>
    </location>
</feature>
<dbReference type="PANTHER" id="PTHR21237">
    <property type="entry name" value="GRPE PROTEIN"/>
    <property type="match status" value="1"/>
</dbReference>